<evidence type="ECO:0000313" key="3">
    <source>
        <dbReference type="Proteomes" id="UP001497497"/>
    </source>
</evidence>
<dbReference type="Proteomes" id="UP001497497">
    <property type="component" value="Unassembled WGS sequence"/>
</dbReference>
<dbReference type="GO" id="GO:0031340">
    <property type="term" value="P:positive regulation of vesicle fusion"/>
    <property type="evidence" value="ECO:0007669"/>
    <property type="project" value="TreeGrafter"/>
</dbReference>
<dbReference type="AlphaFoldDB" id="A0AAV2H359"/>
<dbReference type="PANTHER" id="PTHR37412:SF2">
    <property type="entry name" value="C2 DOMAIN-CONTAINING PROTEIN 5"/>
    <property type="match status" value="1"/>
</dbReference>
<dbReference type="GO" id="GO:0005509">
    <property type="term" value="F:calcium ion binding"/>
    <property type="evidence" value="ECO:0007669"/>
    <property type="project" value="TreeGrafter"/>
</dbReference>
<organism evidence="2 3">
    <name type="scientific">Lymnaea stagnalis</name>
    <name type="common">Great pond snail</name>
    <name type="synonym">Helix stagnalis</name>
    <dbReference type="NCBI Taxonomy" id="6523"/>
    <lineage>
        <taxon>Eukaryota</taxon>
        <taxon>Metazoa</taxon>
        <taxon>Spiralia</taxon>
        <taxon>Lophotrochozoa</taxon>
        <taxon>Mollusca</taxon>
        <taxon>Gastropoda</taxon>
        <taxon>Heterobranchia</taxon>
        <taxon>Euthyneura</taxon>
        <taxon>Panpulmonata</taxon>
        <taxon>Hygrophila</taxon>
        <taxon>Lymnaeoidea</taxon>
        <taxon>Lymnaeidae</taxon>
        <taxon>Lymnaea</taxon>
    </lineage>
</organism>
<dbReference type="GO" id="GO:0065002">
    <property type="term" value="P:intracellular protein transmembrane transport"/>
    <property type="evidence" value="ECO:0007669"/>
    <property type="project" value="TreeGrafter"/>
</dbReference>
<feature type="compositionally biased region" description="Pro residues" evidence="1">
    <location>
        <begin position="17"/>
        <end position="28"/>
    </location>
</feature>
<dbReference type="GO" id="GO:0072659">
    <property type="term" value="P:protein localization to plasma membrane"/>
    <property type="evidence" value="ECO:0007669"/>
    <property type="project" value="TreeGrafter"/>
</dbReference>
<evidence type="ECO:0000256" key="1">
    <source>
        <dbReference type="SAM" id="MobiDB-lite"/>
    </source>
</evidence>
<feature type="non-terminal residue" evidence="2">
    <location>
        <position position="116"/>
    </location>
</feature>
<name>A0AAV2H359_LYMST</name>
<keyword evidence="3" id="KW-1185">Reference proteome</keyword>
<proteinExistence type="predicted"/>
<reference evidence="2 3" key="1">
    <citation type="submission" date="2024-04" db="EMBL/GenBank/DDBJ databases">
        <authorList>
            <consortium name="Genoscope - CEA"/>
            <person name="William W."/>
        </authorList>
    </citation>
    <scope>NUCLEOTIDE SEQUENCE [LARGE SCALE GENOMIC DNA]</scope>
</reference>
<dbReference type="GO" id="GO:0005544">
    <property type="term" value="F:calcium-dependent phospholipid binding"/>
    <property type="evidence" value="ECO:0007669"/>
    <property type="project" value="InterPro"/>
</dbReference>
<protein>
    <submittedName>
        <fullName evidence="2">Uncharacterized protein</fullName>
    </submittedName>
</protein>
<dbReference type="GO" id="GO:0005886">
    <property type="term" value="C:plasma membrane"/>
    <property type="evidence" value="ECO:0007669"/>
    <property type="project" value="TreeGrafter"/>
</dbReference>
<dbReference type="EMBL" id="CAXITT010000019">
    <property type="protein sequence ID" value="CAL1527605.1"/>
    <property type="molecule type" value="Genomic_DNA"/>
</dbReference>
<dbReference type="PANTHER" id="PTHR37412">
    <property type="entry name" value="C2 DOMAIN-CONTAINING PROTEIN 5"/>
    <property type="match status" value="1"/>
</dbReference>
<comment type="caution">
    <text evidence="2">The sequence shown here is derived from an EMBL/GenBank/DDBJ whole genome shotgun (WGS) entry which is preliminary data.</text>
</comment>
<feature type="region of interest" description="Disordered" evidence="1">
    <location>
        <begin position="1"/>
        <end position="45"/>
    </location>
</feature>
<gene>
    <name evidence="2" type="ORF">GSLYS_00001775001</name>
</gene>
<dbReference type="GO" id="GO:0010828">
    <property type="term" value="P:positive regulation of D-glucose transmembrane transport"/>
    <property type="evidence" value="ECO:0007669"/>
    <property type="project" value="TreeGrafter"/>
</dbReference>
<dbReference type="InterPro" id="IPR038983">
    <property type="entry name" value="C2CD5"/>
</dbReference>
<dbReference type="GO" id="GO:0090314">
    <property type="term" value="P:positive regulation of protein targeting to membrane"/>
    <property type="evidence" value="ECO:0007669"/>
    <property type="project" value="TreeGrafter"/>
</dbReference>
<accession>A0AAV2H359</accession>
<evidence type="ECO:0000313" key="2">
    <source>
        <dbReference type="EMBL" id="CAL1527605.1"/>
    </source>
</evidence>
<sequence>MGTAAKINLNFDLRHPVNPPSSLAPPLAPQSTTSDKPAGTGLERDKDKHLYVDIGLANQAQMKACWESQEEPQPKCSMCHIPYNPASLPFEIQLSKCAICKKKNVPEVLFTTIDPP</sequence>